<keyword evidence="1" id="KW-0472">Membrane</keyword>
<sequence>MMDTWWIDHHCMICFLIELLLLVSEENRATFRGRDFVFSGCRCSHHLIETWIGIWLPQTLYMMKRSNSQKVSRFLPSLPKPGCNYSKIGMRQIFF</sequence>
<feature type="transmembrane region" description="Helical" evidence="1">
    <location>
        <begin position="6"/>
        <end position="24"/>
    </location>
</feature>
<evidence type="ECO:0000256" key="1">
    <source>
        <dbReference type="SAM" id="Phobius"/>
    </source>
</evidence>
<evidence type="ECO:0000313" key="3">
    <source>
        <dbReference type="Proteomes" id="UP000887013"/>
    </source>
</evidence>
<comment type="caution">
    <text evidence="2">The sequence shown here is derived from an EMBL/GenBank/DDBJ whole genome shotgun (WGS) entry which is preliminary data.</text>
</comment>
<keyword evidence="1" id="KW-0812">Transmembrane</keyword>
<name>A0A8X6QFV1_NEPPI</name>
<dbReference type="AlphaFoldDB" id="A0A8X6QFV1"/>
<accession>A0A8X6QFV1</accession>
<proteinExistence type="predicted"/>
<dbReference type="EMBL" id="BMAW01127126">
    <property type="protein sequence ID" value="GFU19820.1"/>
    <property type="molecule type" value="Genomic_DNA"/>
</dbReference>
<gene>
    <name evidence="2" type="ORF">NPIL_606731</name>
</gene>
<reference evidence="2" key="1">
    <citation type="submission" date="2020-08" db="EMBL/GenBank/DDBJ databases">
        <title>Multicomponent nature underlies the extraordinary mechanical properties of spider dragline silk.</title>
        <authorList>
            <person name="Kono N."/>
            <person name="Nakamura H."/>
            <person name="Mori M."/>
            <person name="Yoshida Y."/>
            <person name="Ohtoshi R."/>
            <person name="Malay A.D."/>
            <person name="Moran D.A.P."/>
            <person name="Tomita M."/>
            <person name="Numata K."/>
            <person name="Arakawa K."/>
        </authorList>
    </citation>
    <scope>NUCLEOTIDE SEQUENCE</scope>
</reference>
<protein>
    <submittedName>
        <fullName evidence="2">Uncharacterized protein</fullName>
    </submittedName>
</protein>
<keyword evidence="3" id="KW-1185">Reference proteome</keyword>
<keyword evidence="1" id="KW-1133">Transmembrane helix</keyword>
<organism evidence="2 3">
    <name type="scientific">Nephila pilipes</name>
    <name type="common">Giant wood spider</name>
    <name type="synonym">Nephila maculata</name>
    <dbReference type="NCBI Taxonomy" id="299642"/>
    <lineage>
        <taxon>Eukaryota</taxon>
        <taxon>Metazoa</taxon>
        <taxon>Ecdysozoa</taxon>
        <taxon>Arthropoda</taxon>
        <taxon>Chelicerata</taxon>
        <taxon>Arachnida</taxon>
        <taxon>Araneae</taxon>
        <taxon>Araneomorphae</taxon>
        <taxon>Entelegynae</taxon>
        <taxon>Araneoidea</taxon>
        <taxon>Nephilidae</taxon>
        <taxon>Nephila</taxon>
    </lineage>
</organism>
<dbReference type="Proteomes" id="UP000887013">
    <property type="component" value="Unassembled WGS sequence"/>
</dbReference>
<evidence type="ECO:0000313" key="2">
    <source>
        <dbReference type="EMBL" id="GFU19820.1"/>
    </source>
</evidence>